<dbReference type="PANTHER" id="PTHR30535">
    <property type="entry name" value="VITAMIN B12-BINDING PROTEIN"/>
    <property type="match status" value="1"/>
</dbReference>
<dbReference type="EMBL" id="CP027806">
    <property type="protein sequence ID" value="AXJ02315.1"/>
    <property type="molecule type" value="Genomic_DNA"/>
</dbReference>
<dbReference type="NCBIfam" id="NF038402">
    <property type="entry name" value="TroA_like"/>
    <property type="match status" value="1"/>
</dbReference>
<dbReference type="Proteomes" id="UP000254808">
    <property type="component" value="Chromosome"/>
</dbReference>
<dbReference type="InterPro" id="IPR054828">
    <property type="entry name" value="Vit_B12_bind_prot"/>
</dbReference>
<dbReference type="Gene3D" id="3.40.50.1980">
    <property type="entry name" value="Nitrogenase molybdenum iron protein domain"/>
    <property type="match status" value="2"/>
</dbReference>
<evidence type="ECO:0000313" key="4">
    <source>
        <dbReference type="Proteomes" id="UP000254808"/>
    </source>
</evidence>
<accession>A0A345UPB3</accession>
<evidence type="ECO:0000256" key="1">
    <source>
        <dbReference type="ARBA" id="ARBA00022729"/>
    </source>
</evidence>
<dbReference type="InterPro" id="IPR050902">
    <property type="entry name" value="ABC_Transporter_SBP"/>
</dbReference>
<feature type="domain" description="Fe/B12 periplasmic-binding" evidence="2">
    <location>
        <begin position="2"/>
        <end position="247"/>
    </location>
</feature>
<evidence type="ECO:0000313" key="3">
    <source>
        <dbReference type="EMBL" id="AXJ02315.1"/>
    </source>
</evidence>
<organism evidence="3 4">
    <name type="scientific">Cyclonatronum proteinivorum</name>
    <dbReference type="NCBI Taxonomy" id="1457365"/>
    <lineage>
        <taxon>Bacteria</taxon>
        <taxon>Pseudomonadati</taxon>
        <taxon>Balneolota</taxon>
        <taxon>Balneolia</taxon>
        <taxon>Balneolales</taxon>
        <taxon>Cyclonatronaceae</taxon>
        <taxon>Cyclonatronum</taxon>
    </lineage>
</organism>
<reference evidence="3 4" key="1">
    <citation type="submission" date="2018-03" db="EMBL/GenBank/DDBJ databases">
        <title>Phenotypic and genomic properties of Cyclonatronum proteinivorum gen. nov., sp. nov., a haloalkaliphilic bacteroidete from soda lakes possessing Na+-translocating rhodopsin.</title>
        <authorList>
            <person name="Toshchakov S.V."/>
            <person name="Korzhenkov A."/>
            <person name="Samarov N.I."/>
            <person name="Kublanov I.V."/>
            <person name="Muntyan M.S."/>
            <person name="Sorokin D.Y."/>
        </authorList>
    </citation>
    <scope>NUCLEOTIDE SEQUENCE [LARGE SCALE GENOMIC DNA]</scope>
    <source>
        <strain evidence="3 4">Omega</strain>
    </source>
</reference>
<dbReference type="InterPro" id="IPR002491">
    <property type="entry name" value="ABC_transptr_periplasmic_BD"/>
</dbReference>
<dbReference type="PROSITE" id="PS50983">
    <property type="entry name" value="FE_B12_PBP"/>
    <property type="match status" value="1"/>
</dbReference>
<dbReference type="KEGG" id="cprv:CYPRO_3080"/>
<gene>
    <name evidence="3" type="ORF">CYPRO_3080</name>
</gene>
<evidence type="ECO:0000259" key="2">
    <source>
        <dbReference type="PROSITE" id="PS50983"/>
    </source>
</evidence>
<proteinExistence type="predicted"/>
<keyword evidence="1" id="KW-0732">Signal</keyword>
<dbReference type="RefSeq" id="WP_114985421.1">
    <property type="nucleotide sequence ID" value="NZ_CP027806.1"/>
</dbReference>
<sequence length="247" mass="27275">MRVVSLVPSLTELLFDLGGEIEVVGRTRFCIHPAEKISEATIVGGTKNPRIDRIRALKPDLVVLNREENRREDADAIRDFAPLLVTEISTVEQALGAIQEIGAATGTAEAATRLCTSIRAEMPSTETYTPLRTAYLIWKKPLMSVGGDTYIHDVMRLFGFENVFGNVTRYPETSYDELAARGTELVLLSSEPYPFKTSDADEVREALPGSLALTADGEAFSWYGSRMRPAFKALRAFRARIDTLSNA</sequence>
<dbReference type="AlphaFoldDB" id="A0A345UPB3"/>
<dbReference type="Pfam" id="PF01497">
    <property type="entry name" value="Peripla_BP_2"/>
    <property type="match status" value="1"/>
</dbReference>
<keyword evidence="4" id="KW-1185">Reference proteome</keyword>
<protein>
    <submittedName>
        <fullName evidence="3">ABC-type Fe3+-hydroxamate transport system, substrate-binding protein</fullName>
    </submittedName>
</protein>
<name>A0A345UPB3_9BACT</name>
<dbReference type="SUPFAM" id="SSF53807">
    <property type="entry name" value="Helical backbone' metal receptor"/>
    <property type="match status" value="1"/>
</dbReference>
<dbReference type="PANTHER" id="PTHR30535:SF35">
    <property type="entry name" value="PERIPLASMIC BINDING PROTEIN"/>
    <property type="match status" value="1"/>
</dbReference>
<dbReference type="OrthoDB" id="9816357at2"/>